<dbReference type="EMBL" id="RDQO01000002">
    <property type="protein sequence ID" value="RMX06533.1"/>
    <property type="molecule type" value="Genomic_DNA"/>
</dbReference>
<dbReference type="Proteomes" id="UP000278006">
    <property type="component" value="Unassembled WGS sequence"/>
</dbReference>
<feature type="region of interest" description="Disordered" evidence="1">
    <location>
        <begin position="434"/>
        <end position="464"/>
    </location>
</feature>
<evidence type="ECO:0000256" key="1">
    <source>
        <dbReference type="SAM" id="MobiDB-lite"/>
    </source>
</evidence>
<evidence type="ECO:0000313" key="3">
    <source>
        <dbReference type="Proteomes" id="UP000278006"/>
    </source>
</evidence>
<dbReference type="AlphaFoldDB" id="A0A3M6QU91"/>
<sequence>MFMPNTSIPHPAPRRRTAWRLALLAAIGLVLALATLFCAHISRQWGDRPTSLRLSALEQSGPLDLPFGAAERWLYFPMYEGDTAHAVDLGALRWRSDQLLASATRYPRHGGEDWPEQLYQTAHFEYVTRLIDCQSGVFADLTEALTDDSGKPLIERPMALRHNNPRRAGGGGEEWPDRSEIGMACLAAANPELLPARRQQAGITPAPLTYLPTMAILQEDSQALLEQHEFAPDLAAITASTTAATPRDVLAAVALQRAQWRRNRYGPGTPQETPFPWPHEAEALARVEQAVNRQYLRFGQRTAPILHLLEGGFYTLQVMPRTDIHPPPEGVDAYDDEQIDTVMGHCGIEMQVLSGHHWEDPQGRQVAEQQPDRTAMLQSLEPIWYNANPCPDIAEATATGAGDADAAAHPRLRLQPPLTIHAAPAAIAYAEPLPRHRPENASADTPAVADAARAILSQREETRR</sequence>
<proteinExistence type="predicted"/>
<protein>
    <submittedName>
        <fullName evidence="2">Uncharacterized protein</fullName>
    </submittedName>
</protein>
<feature type="compositionally biased region" description="Low complexity" evidence="1">
    <location>
        <begin position="441"/>
        <end position="454"/>
    </location>
</feature>
<name>A0A3M6QU91_9BURK</name>
<keyword evidence="3" id="KW-1185">Reference proteome</keyword>
<reference evidence="2 3" key="1">
    <citation type="submission" date="2018-10" db="EMBL/GenBank/DDBJ databases">
        <title>Draft genome of Cortibacter populi DSM10536.</title>
        <authorList>
            <person name="Bernier A.-M."/>
            <person name="Bernard K."/>
        </authorList>
    </citation>
    <scope>NUCLEOTIDE SEQUENCE [LARGE SCALE GENOMIC DNA]</scope>
    <source>
        <strain evidence="2 3">DSM 105136</strain>
    </source>
</reference>
<comment type="caution">
    <text evidence="2">The sequence shown here is derived from an EMBL/GenBank/DDBJ whole genome shotgun (WGS) entry which is preliminary data.</text>
</comment>
<evidence type="ECO:0000313" key="2">
    <source>
        <dbReference type="EMBL" id="RMX06533.1"/>
    </source>
</evidence>
<accession>A0A3M6QU91</accession>
<gene>
    <name evidence="2" type="ORF">D8I35_08405</name>
</gene>
<organism evidence="2 3">
    <name type="scientific">Corticibacter populi</name>
    <dbReference type="NCBI Taxonomy" id="1550736"/>
    <lineage>
        <taxon>Bacteria</taxon>
        <taxon>Pseudomonadati</taxon>
        <taxon>Pseudomonadota</taxon>
        <taxon>Betaproteobacteria</taxon>
        <taxon>Burkholderiales</taxon>
        <taxon>Comamonadaceae</taxon>
        <taxon>Corticibacter</taxon>
    </lineage>
</organism>